<dbReference type="InterPro" id="IPR032466">
    <property type="entry name" value="Metal_Hydrolase"/>
</dbReference>
<dbReference type="Proteomes" id="UP001216253">
    <property type="component" value="Unassembled WGS sequence"/>
</dbReference>
<organism evidence="3 4">
    <name type="scientific">Novosphingobium album</name>
    <name type="common">ex Liu et al. 2023</name>
    <dbReference type="NCBI Taxonomy" id="3031130"/>
    <lineage>
        <taxon>Bacteria</taxon>
        <taxon>Pseudomonadati</taxon>
        <taxon>Pseudomonadota</taxon>
        <taxon>Alphaproteobacteria</taxon>
        <taxon>Sphingomonadales</taxon>
        <taxon>Sphingomonadaceae</taxon>
        <taxon>Novosphingobium</taxon>
    </lineage>
</organism>
<dbReference type="Gene3D" id="3.20.20.140">
    <property type="entry name" value="Metal-dependent hydrolases"/>
    <property type="match status" value="1"/>
</dbReference>
<accession>A0ABT5WQV9</accession>
<protein>
    <submittedName>
        <fullName evidence="3">Amidohydrolase family protein</fullName>
    </submittedName>
</protein>
<dbReference type="RefSeq" id="WP_275228516.1">
    <property type="nucleotide sequence ID" value="NZ_JARESE010000038.1"/>
</dbReference>
<name>A0ABT5WQV9_9SPHN</name>
<dbReference type="PANTHER" id="PTHR43569">
    <property type="entry name" value="AMIDOHYDROLASE"/>
    <property type="match status" value="1"/>
</dbReference>
<dbReference type="InterPro" id="IPR052350">
    <property type="entry name" value="Metallo-dep_Lactonases"/>
</dbReference>
<dbReference type="EMBL" id="JARESE010000038">
    <property type="protein sequence ID" value="MDE8652432.1"/>
    <property type="molecule type" value="Genomic_DNA"/>
</dbReference>
<evidence type="ECO:0000256" key="1">
    <source>
        <dbReference type="ARBA" id="ARBA00038310"/>
    </source>
</evidence>
<dbReference type="Pfam" id="PF04909">
    <property type="entry name" value="Amidohydro_2"/>
    <property type="match status" value="1"/>
</dbReference>
<dbReference type="SUPFAM" id="SSF51556">
    <property type="entry name" value="Metallo-dependent hydrolases"/>
    <property type="match status" value="1"/>
</dbReference>
<comment type="caution">
    <text evidence="3">The sequence shown here is derived from an EMBL/GenBank/DDBJ whole genome shotgun (WGS) entry which is preliminary data.</text>
</comment>
<evidence type="ECO:0000313" key="3">
    <source>
        <dbReference type="EMBL" id="MDE8652432.1"/>
    </source>
</evidence>
<sequence>MDAHHHLYPSNHWADDHGSYLIEEFSADLRAGHNVVATIYVECGQHYRTSGPEHLRSAGEAEFAASVARAAQSGAYGPACICDRFVGRADFMAGERVEEVIEELALASDGRLCGLRSPANWDADPLINSGSRAFAQQGLMAEPSFREALTRVSRHGLAFDAWQFYPQLGELADLARACPDAVIIAGHCGGLIGKGRYAGGDNFTRWKARVAELAECSNVFMKLGGLANDRTGFGFQQRQGNIAEDELVATWSPYILSCIEVFGPDRCMFESNFPVDMCATDYRTLWTVFKKIVAGASDDEKRALFAGTALRAYNFE</sequence>
<proteinExistence type="inferred from homology"/>
<gene>
    <name evidence="3" type="ORF">PYV00_12035</name>
</gene>
<reference evidence="3 4" key="1">
    <citation type="submission" date="2023-03" db="EMBL/GenBank/DDBJ databases">
        <title>NovoSphingobium album sp. nov. isolated from polycyclic aromatic hydrocarbons- and heavy-metal polluted soil.</title>
        <authorList>
            <person name="Liu Z."/>
            <person name="Wang K."/>
        </authorList>
    </citation>
    <scope>NUCLEOTIDE SEQUENCE [LARGE SCALE GENOMIC DNA]</scope>
    <source>
        <strain evidence="3 4">H3SJ31-1</strain>
    </source>
</reference>
<feature type="domain" description="Amidohydrolase-related" evidence="2">
    <location>
        <begin position="2"/>
        <end position="315"/>
    </location>
</feature>
<keyword evidence="4" id="KW-1185">Reference proteome</keyword>
<comment type="similarity">
    <text evidence="1">Belongs to the metallo-dependent hydrolases superfamily.</text>
</comment>
<evidence type="ECO:0000313" key="4">
    <source>
        <dbReference type="Proteomes" id="UP001216253"/>
    </source>
</evidence>
<evidence type="ECO:0000259" key="2">
    <source>
        <dbReference type="Pfam" id="PF04909"/>
    </source>
</evidence>
<dbReference type="InterPro" id="IPR006680">
    <property type="entry name" value="Amidohydro-rel"/>
</dbReference>
<dbReference type="PANTHER" id="PTHR43569:SF1">
    <property type="entry name" value="BLL3371 PROTEIN"/>
    <property type="match status" value="1"/>
</dbReference>